<keyword evidence="3" id="KW-1185">Reference proteome</keyword>
<dbReference type="Proteomes" id="UP000095059">
    <property type="component" value="Unassembled WGS sequence"/>
</dbReference>
<gene>
    <name evidence="2" type="ORF">A1Q5_15740</name>
</gene>
<proteinExistence type="predicted"/>
<protein>
    <recommendedName>
        <fullName evidence="4">Lipid/polyisoprenoid-binding YceI-like domain-containing protein</fullName>
    </recommendedName>
</protein>
<accession>A0ABX3B3N7</accession>
<keyword evidence="1" id="KW-0732">Signal</keyword>
<dbReference type="EMBL" id="AJYJ02000014">
    <property type="protein sequence ID" value="OEF22526.1"/>
    <property type="molecule type" value="Genomic_DNA"/>
</dbReference>
<sequence length="171" mass="19115">MKYILSLLMFFTANSHADTSALDLSTNIDINNLYSDSITKVEFIPSTITLDVSSDKRKFEEAESTLRITTDIPKNISGISYLTTLIKNDSFCTDYSGITNQQVDFVEVALDGQVMNIDDVINFSDFNFDDGVNKIGEHSLTLNFKPFDEIILPGTTDVCNGEIEFNIEVEI</sequence>
<feature type="chain" id="PRO_5046285735" description="Lipid/polyisoprenoid-binding YceI-like domain-containing protein" evidence="1">
    <location>
        <begin position="18"/>
        <end position="171"/>
    </location>
</feature>
<reference evidence="2 3" key="1">
    <citation type="journal article" date="2012" name="Science">
        <title>Ecological populations of bacteria act as socially cohesive units of antibiotic production and resistance.</title>
        <authorList>
            <person name="Cordero O.X."/>
            <person name="Wildschutte H."/>
            <person name="Kirkup B."/>
            <person name="Proehl S."/>
            <person name="Ngo L."/>
            <person name="Hussain F."/>
            <person name="Le Roux F."/>
            <person name="Mincer T."/>
            <person name="Polz M.F."/>
        </authorList>
    </citation>
    <scope>NUCLEOTIDE SEQUENCE [LARGE SCALE GENOMIC DNA]</scope>
    <source>
        <strain evidence="2 3">5S-186</strain>
    </source>
</reference>
<feature type="signal peptide" evidence="1">
    <location>
        <begin position="1"/>
        <end position="17"/>
    </location>
</feature>
<evidence type="ECO:0000256" key="1">
    <source>
        <dbReference type="SAM" id="SignalP"/>
    </source>
</evidence>
<evidence type="ECO:0000313" key="2">
    <source>
        <dbReference type="EMBL" id="OEF22526.1"/>
    </source>
</evidence>
<comment type="caution">
    <text evidence="2">The sequence shown here is derived from an EMBL/GenBank/DDBJ whole genome shotgun (WGS) entry which is preliminary data.</text>
</comment>
<name>A0ABX3B3N7_ALILO</name>
<organism evidence="2 3">
    <name type="scientific">Aliivibrio logei 5S-186</name>
    <dbReference type="NCBI Taxonomy" id="626086"/>
    <lineage>
        <taxon>Bacteria</taxon>
        <taxon>Pseudomonadati</taxon>
        <taxon>Pseudomonadota</taxon>
        <taxon>Gammaproteobacteria</taxon>
        <taxon>Vibrionales</taxon>
        <taxon>Vibrionaceae</taxon>
        <taxon>Aliivibrio</taxon>
    </lineage>
</organism>
<evidence type="ECO:0000313" key="3">
    <source>
        <dbReference type="Proteomes" id="UP000095059"/>
    </source>
</evidence>
<evidence type="ECO:0008006" key="4">
    <source>
        <dbReference type="Google" id="ProtNLM"/>
    </source>
</evidence>